<sequence length="112" mass="13205">MDFKTRLTRYYKLNAPQKLCDVDKLVQKYSSKEKELFRQLTFKYGPEAKLSEAEKRAIRGRTEKAPIVKAPKQMIDINEWMESLLDENDKKLLEHIDNYSGNQIPQSILDQI</sequence>
<dbReference type="AlphaFoldDB" id="A0A6C0AGY2"/>
<dbReference type="EMBL" id="MN740601">
    <property type="protein sequence ID" value="QHS78601.1"/>
    <property type="molecule type" value="Genomic_DNA"/>
</dbReference>
<accession>A0A6C0AGY2</accession>
<name>A0A6C0AGY2_9ZZZZ</name>
<protein>
    <submittedName>
        <fullName evidence="1">Uncharacterized protein</fullName>
    </submittedName>
</protein>
<organism evidence="1">
    <name type="scientific">viral metagenome</name>
    <dbReference type="NCBI Taxonomy" id="1070528"/>
    <lineage>
        <taxon>unclassified sequences</taxon>
        <taxon>metagenomes</taxon>
        <taxon>organismal metagenomes</taxon>
    </lineage>
</organism>
<evidence type="ECO:0000313" key="1">
    <source>
        <dbReference type="EMBL" id="QHS78601.1"/>
    </source>
</evidence>
<proteinExistence type="predicted"/>
<reference evidence="1" key="1">
    <citation type="journal article" date="2020" name="Nature">
        <title>Giant virus diversity and host interactions through global metagenomics.</title>
        <authorList>
            <person name="Schulz F."/>
            <person name="Roux S."/>
            <person name="Paez-Espino D."/>
            <person name="Jungbluth S."/>
            <person name="Walsh D.A."/>
            <person name="Denef V.J."/>
            <person name="McMahon K.D."/>
            <person name="Konstantinidis K.T."/>
            <person name="Eloe-Fadrosh E.A."/>
            <person name="Kyrpides N.C."/>
            <person name="Woyke T."/>
        </authorList>
    </citation>
    <scope>NUCLEOTIDE SEQUENCE</scope>
    <source>
        <strain evidence="1">GVMAG-S-1024976-23</strain>
    </source>
</reference>